<evidence type="ECO:0000256" key="1">
    <source>
        <dbReference type="ARBA" id="ARBA00022598"/>
    </source>
</evidence>
<dbReference type="InterPro" id="IPR011761">
    <property type="entry name" value="ATP-grasp"/>
</dbReference>
<dbReference type="Gene3D" id="3.30.1490.20">
    <property type="entry name" value="ATP-grasp fold, A domain"/>
    <property type="match status" value="1"/>
</dbReference>
<dbReference type="AlphaFoldDB" id="A0A1H9AFZ1"/>
<dbReference type="EMBL" id="FOFU01000001">
    <property type="protein sequence ID" value="SEP75646.1"/>
    <property type="molecule type" value="Genomic_DNA"/>
</dbReference>
<dbReference type="PANTHER" id="PTHR43585">
    <property type="entry name" value="FUMIPYRROLE BIOSYNTHESIS PROTEIN C"/>
    <property type="match status" value="1"/>
</dbReference>
<dbReference type="Gene3D" id="3.40.50.20">
    <property type="match status" value="1"/>
</dbReference>
<dbReference type="RefSeq" id="WP_074640269.1">
    <property type="nucleotide sequence ID" value="NZ_FOFU01000001.1"/>
</dbReference>
<dbReference type="SUPFAM" id="SSF56059">
    <property type="entry name" value="Glutathione synthetase ATP-binding domain-like"/>
    <property type="match status" value="1"/>
</dbReference>
<protein>
    <submittedName>
        <fullName evidence="6">Biotin carboxylase</fullName>
    </submittedName>
</protein>
<dbReference type="Gene3D" id="3.30.470.20">
    <property type="entry name" value="ATP-grasp fold, B domain"/>
    <property type="match status" value="1"/>
</dbReference>
<evidence type="ECO:0000256" key="2">
    <source>
        <dbReference type="ARBA" id="ARBA00022741"/>
    </source>
</evidence>
<feature type="domain" description="ATP-grasp" evidence="5">
    <location>
        <begin position="110"/>
        <end position="313"/>
    </location>
</feature>
<evidence type="ECO:0000259" key="5">
    <source>
        <dbReference type="PROSITE" id="PS50975"/>
    </source>
</evidence>
<name>A0A1H9AFZ1_9SPIR</name>
<proteinExistence type="predicted"/>
<accession>A0A1H9AFZ1</accession>
<dbReference type="Proteomes" id="UP000182360">
    <property type="component" value="Unassembled WGS sequence"/>
</dbReference>
<evidence type="ECO:0000256" key="4">
    <source>
        <dbReference type="PROSITE-ProRule" id="PRU00409"/>
    </source>
</evidence>
<reference evidence="6 7" key="1">
    <citation type="submission" date="2016-10" db="EMBL/GenBank/DDBJ databases">
        <authorList>
            <person name="de Groot N.N."/>
        </authorList>
    </citation>
    <scope>NUCLEOTIDE SEQUENCE [LARGE SCALE GENOMIC DNA]</scope>
    <source>
        <strain evidence="6 7">B25</strain>
    </source>
</reference>
<dbReference type="InterPro" id="IPR013815">
    <property type="entry name" value="ATP_grasp_subdomain_1"/>
</dbReference>
<dbReference type="InterPro" id="IPR052032">
    <property type="entry name" value="ATP-dep_AA_Ligase"/>
</dbReference>
<dbReference type="OrthoDB" id="9803907at2"/>
<keyword evidence="1" id="KW-0436">Ligase</keyword>
<sequence length="552" mass="60951">MNILILGAGLMQKPAILSSKELGFTVNVIDADDKAVSIPYADTFRKIDLKDKEGILEYAKELKASKDGLAAVFTAGTDFSASVSYVCEALGLPAHNYQSAVNASVKTVMRECFKRAEVPSPAFCRVGREDLEKAGSNGEVLLSKIRTQMDFPLVIKPVDNMGARGCRMVRNDVEFLPALKVAVECSRTGFAIVEEYMEGPEYSIDALVQNGTFTVTGFAVRHIKYEPYFIEVGHTMPAILDKKIHDELISVFALGAKALGLTTGAAKADIKYTKKGPMIGEIAGRLSGGYMSGWTYPYASDLNLTKQGILIAAGREPTDLINRRKPVDYTPSELCKNAEKPYELFEVECLRTSAERAWMSIPGTVRYIENIKDYSDRAVFDVLPRATVSIGGEVDFPRNNVEKCGNIIAVSHRREAAITVAEDAVSDVFITLEPDNPKTDKYLKGEELDDENAFPPDAFGKLNEKELAELAGREDIPANAKIINYIPDVLKSAEYKNKKDWNYNTIQSTAEKFDILRTKHPTLNQEKFWKAVMRGGIQAAVYVSDTTEKLGK</sequence>
<evidence type="ECO:0000313" key="7">
    <source>
        <dbReference type="Proteomes" id="UP000182360"/>
    </source>
</evidence>
<dbReference type="GO" id="GO:0016874">
    <property type="term" value="F:ligase activity"/>
    <property type="evidence" value="ECO:0007669"/>
    <property type="project" value="UniProtKB-KW"/>
</dbReference>
<dbReference type="GO" id="GO:0005524">
    <property type="term" value="F:ATP binding"/>
    <property type="evidence" value="ECO:0007669"/>
    <property type="project" value="UniProtKB-UniRule"/>
</dbReference>
<gene>
    <name evidence="6" type="ORF">SAMN04487977_101325</name>
</gene>
<keyword evidence="2 4" id="KW-0547">Nucleotide-binding</keyword>
<dbReference type="Pfam" id="PF13535">
    <property type="entry name" value="ATP-grasp_4"/>
    <property type="match status" value="1"/>
</dbReference>
<dbReference type="GO" id="GO:0046872">
    <property type="term" value="F:metal ion binding"/>
    <property type="evidence" value="ECO:0007669"/>
    <property type="project" value="InterPro"/>
</dbReference>
<evidence type="ECO:0000313" key="6">
    <source>
        <dbReference type="EMBL" id="SEP75646.1"/>
    </source>
</evidence>
<dbReference type="STRING" id="163.SAMN04487775_104141"/>
<dbReference type="PROSITE" id="PS50975">
    <property type="entry name" value="ATP_GRASP"/>
    <property type="match status" value="1"/>
</dbReference>
<keyword evidence="3 4" id="KW-0067">ATP-binding</keyword>
<dbReference type="PANTHER" id="PTHR43585:SF2">
    <property type="entry name" value="ATP-GRASP ENZYME FSQD"/>
    <property type="match status" value="1"/>
</dbReference>
<keyword evidence="7" id="KW-1185">Reference proteome</keyword>
<organism evidence="6 7">
    <name type="scientific">Treponema bryantii</name>
    <dbReference type="NCBI Taxonomy" id="163"/>
    <lineage>
        <taxon>Bacteria</taxon>
        <taxon>Pseudomonadati</taxon>
        <taxon>Spirochaetota</taxon>
        <taxon>Spirochaetia</taxon>
        <taxon>Spirochaetales</taxon>
        <taxon>Treponemataceae</taxon>
        <taxon>Treponema</taxon>
    </lineage>
</organism>
<evidence type="ECO:0000256" key="3">
    <source>
        <dbReference type="ARBA" id="ARBA00022840"/>
    </source>
</evidence>